<dbReference type="GO" id="GO:0051082">
    <property type="term" value="F:unfolded protein binding"/>
    <property type="evidence" value="ECO:0007669"/>
    <property type="project" value="InterPro"/>
</dbReference>
<dbReference type="STRING" id="1802583.A2311_02370"/>
<evidence type="ECO:0008006" key="7">
    <source>
        <dbReference type="Google" id="ProtNLM"/>
    </source>
</evidence>
<evidence type="ECO:0000256" key="3">
    <source>
        <dbReference type="SAM" id="Coils"/>
    </source>
</evidence>
<comment type="caution">
    <text evidence="5">The sequence shown here is derived from an EMBL/GenBank/DDBJ whole genome shotgun (WGS) entry which is preliminary data.</text>
</comment>
<evidence type="ECO:0000256" key="2">
    <source>
        <dbReference type="ARBA" id="ARBA00022729"/>
    </source>
</evidence>
<proteinExistence type="inferred from homology"/>
<dbReference type="Gene3D" id="3.30.910.20">
    <property type="entry name" value="Skp domain"/>
    <property type="match status" value="1"/>
</dbReference>
<sequence length="151" mass="16853">MKKLLGLLVLVMFLCGVSHAAGLNTIGYIDVQKVFKEYKESAKAQADLSKQEESFKKEFEDSQKKLEQAEKDGKKKEELEKMKKELEEKLAPKREALLQLNAQLSTKLQAKILEAVKKVAGKVGVDTVLDKQVVISGGMDISDMVITELNK</sequence>
<feature type="chain" id="PRO_5009514695" description="Molecular chaperone Skp" evidence="4">
    <location>
        <begin position="21"/>
        <end position="151"/>
    </location>
</feature>
<dbReference type="PANTHER" id="PTHR35089:SF1">
    <property type="entry name" value="CHAPERONE PROTEIN SKP"/>
    <property type="match status" value="1"/>
</dbReference>
<dbReference type="SUPFAM" id="SSF111384">
    <property type="entry name" value="OmpH-like"/>
    <property type="match status" value="1"/>
</dbReference>
<evidence type="ECO:0000313" key="5">
    <source>
        <dbReference type="EMBL" id="OGC36366.1"/>
    </source>
</evidence>
<dbReference type="AlphaFoldDB" id="A0A1F4TUL7"/>
<evidence type="ECO:0000256" key="1">
    <source>
        <dbReference type="ARBA" id="ARBA00009091"/>
    </source>
</evidence>
<dbReference type="Proteomes" id="UP000178951">
    <property type="component" value="Unassembled WGS sequence"/>
</dbReference>
<name>A0A1F4TUL7_UNCSA</name>
<organism evidence="5 6">
    <name type="scientific">candidate division WOR-1 bacterium RIFOXYB2_FULL_48_7</name>
    <dbReference type="NCBI Taxonomy" id="1802583"/>
    <lineage>
        <taxon>Bacteria</taxon>
        <taxon>Bacillati</taxon>
        <taxon>Saganbacteria</taxon>
    </lineage>
</organism>
<dbReference type="GO" id="GO:0050821">
    <property type="term" value="P:protein stabilization"/>
    <property type="evidence" value="ECO:0007669"/>
    <property type="project" value="TreeGrafter"/>
</dbReference>
<accession>A0A1F4TUL7</accession>
<comment type="similarity">
    <text evidence="1">Belongs to the Skp family.</text>
</comment>
<dbReference type="InterPro" id="IPR024930">
    <property type="entry name" value="Skp_dom_sf"/>
</dbReference>
<feature type="coiled-coil region" evidence="3">
    <location>
        <begin position="52"/>
        <end position="103"/>
    </location>
</feature>
<dbReference type="EMBL" id="MEUF01000015">
    <property type="protein sequence ID" value="OGC36366.1"/>
    <property type="molecule type" value="Genomic_DNA"/>
</dbReference>
<dbReference type="SMART" id="SM00935">
    <property type="entry name" value="OmpH"/>
    <property type="match status" value="1"/>
</dbReference>
<dbReference type="GO" id="GO:0005829">
    <property type="term" value="C:cytosol"/>
    <property type="evidence" value="ECO:0007669"/>
    <property type="project" value="TreeGrafter"/>
</dbReference>
<evidence type="ECO:0000313" key="6">
    <source>
        <dbReference type="Proteomes" id="UP000178951"/>
    </source>
</evidence>
<keyword evidence="2 4" id="KW-0732">Signal</keyword>
<keyword evidence="3" id="KW-0175">Coiled coil</keyword>
<evidence type="ECO:0000256" key="4">
    <source>
        <dbReference type="SAM" id="SignalP"/>
    </source>
</evidence>
<protein>
    <recommendedName>
        <fullName evidence="7">Molecular chaperone Skp</fullName>
    </recommendedName>
</protein>
<dbReference type="InterPro" id="IPR005632">
    <property type="entry name" value="Chaperone_Skp"/>
</dbReference>
<feature type="signal peptide" evidence="4">
    <location>
        <begin position="1"/>
        <end position="20"/>
    </location>
</feature>
<gene>
    <name evidence="5" type="ORF">A2311_02370</name>
</gene>
<dbReference type="PANTHER" id="PTHR35089">
    <property type="entry name" value="CHAPERONE PROTEIN SKP"/>
    <property type="match status" value="1"/>
</dbReference>
<reference evidence="5 6" key="1">
    <citation type="journal article" date="2016" name="Nat. Commun.">
        <title>Thousands of microbial genomes shed light on interconnected biogeochemical processes in an aquifer system.</title>
        <authorList>
            <person name="Anantharaman K."/>
            <person name="Brown C.T."/>
            <person name="Hug L.A."/>
            <person name="Sharon I."/>
            <person name="Castelle C.J."/>
            <person name="Probst A.J."/>
            <person name="Thomas B.C."/>
            <person name="Singh A."/>
            <person name="Wilkins M.J."/>
            <person name="Karaoz U."/>
            <person name="Brodie E.L."/>
            <person name="Williams K.H."/>
            <person name="Hubbard S.S."/>
            <person name="Banfield J.F."/>
        </authorList>
    </citation>
    <scope>NUCLEOTIDE SEQUENCE [LARGE SCALE GENOMIC DNA]</scope>
</reference>
<dbReference type="Pfam" id="PF03938">
    <property type="entry name" value="OmpH"/>
    <property type="match status" value="1"/>
</dbReference>